<dbReference type="RefSeq" id="WP_399614555.1">
    <property type="nucleotide sequence ID" value="NZ_JBITYT010000005.1"/>
</dbReference>
<evidence type="ECO:0000313" key="3">
    <source>
        <dbReference type="Proteomes" id="UP001614391"/>
    </source>
</evidence>
<dbReference type="PROSITE" id="PS51257">
    <property type="entry name" value="PROKAR_LIPOPROTEIN"/>
    <property type="match status" value="1"/>
</dbReference>
<proteinExistence type="predicted"/>
<gene>
    <name evidence="2" type="ORF">ACIGW0_14295</name>
</gene>
<keyword evidence="3" id="KW-1185">Reference proteome</keyword>
<reference evidence="2 3" key="1">
    <citation type="submission" date="2024-10" db="EMBL/GenBank/DDBJ databases">
        <title>The Natural Products Discovery Center: Release of the First 8490 Sequenced Strains for Exploring Actinobacteria Biosynthetic Diversity.</title>
        <authorList>
            <person name="Kalkreuter E."/>
            <person name="Kautsar S.A."/>
            <person name="Yang D."/>
            <person name="Bader C.D."/>
            <person name="Teijaro C.N."/>
            <person name="Fluegel L."/>
            <person name="Davis C.M."/>
            <person name="Simpson J.R."/>
            <person name="Lauterbach L."/>
            <person name="Steele A.D."/>
            <person name="Gui C."/>
            <person name="Meng S."/>
            <person name="Li G."/>
            <person name="Viehrig K."/>
            <person name="Ye F."/>
            <person name="Su P."/>
            <person name="Kiefer A.F."/>
            <person name="Nichols A."/>
            <person name="Cepeda A.J."/>
            <person name="Yan W."/>
            <person name="Fan B."/>
            <person name="Jiang Y."/>
            <person name="Adhikari A."/>
            <person name="Zheng C.-J."/>
            <person name="Schuster L."/>
            <person name="Cowan T.M."/>
            <person name="Smanski M.J."/>
            <person name="Chevrette M.G."/>
            <person name="De Carvalho L.P.S."/>
            <person name="Shen B."/>
        </authorList>
    </citation>
    <scope>NUCLEOTIDE SEQUENCE [LARGE SCALE GENOMIC DNA]</scope>
    <source>
        <strain evidence="2 3">NPDC053346</strain>
    </source>
</reference>
<sequence>MTRRPSSRTAAGTLLFAVLASVLVAGCAEPSEDPRASAPGTPGGGMRYCPGPGEPPIDPSVPCISQDPARKYAENHAYRKEMEIGEEERAGARTKADALAEALKGLAGKPVGEVEVRAAAAAALGLEPADVEYRAGTPGKVLKDVVVGGGRGKVCVNGNVDSRGNATAEVAGRTMDGTCLPGLGGH</sequence>
<feature type="chain" id="PRO_5045341353" evidence="1">
    <location>
        <begin position="26"/>
        <end position="186"/>
    </location>
</feature>
<keyword evidence="1" id="KW-0732">Signal</keyword>
<organism evidence="2 3">
    <name type="scientific">Streptomyces bikiniensis</name>
    <dbReference type="NCBI Taxonomy" id="1896"/>
    <lineage>
        <taxon>Bacteria</taxon>
        <taxon>Bacillati</taxon>
        <taxon>Actinomycetota</taxon>
        <taxon>Actinomycetes</taxon>
        <taxon>Kitasatosporales</taxon>
        <taxon>Streptomycetaceae</taxon>
        <taxon>Streptomyces</taxon>
    </lineage>
</organism>
<dbReference type="Proteomes" id="UP001614391">
    <property type="component" value="Unassembled WGS sequence"/>
</dbReference>
<name>A0ABW8CSK5_STRBI</name>
<evidence type="ECO:0000313" key="2">
    <source>
        <dbReference type="EMBL" id="MFI9120548.1"/>
    </source>
</evidence>
<evidence type="ECO:0000256" key="1">
    <source>
        <dbReference type="SAM" id="SignalP"/>
    </source>
</evidence>
<feature type="signal peptide" evidence="1">
    <location>
        <begin position="1"/>
        <end position="25"/>
    </location>
</feature>
<accession>A0ABW8CSK5</accession>
<dbReference type="EMBL" id="JBITYT010000005">
    <property type="protein sequence ID" value="MFI9120548.1"/>
    <property type="molecule type" value="Genomic_DNA"/>
</dbReference>
<comment type="caution">
    <text evidence="2">The sequence shown here is derived from an EMBL/GenBank/DDBJ whole genome shotgun (WGS) entry which is preliminary data.</text>
</comment>
<protein>
    <submittedName>
        <fullName evidence="2">Precorrin-3B C(17)-methyltransferase</fullName>
    </submittedName>
</protein>